<feature type="domain" description="LITAF" evidence="8">
    <location>
        <begin position="97"/>
        <end position="180"/>
    </location>
</feature>
<comment type="caution">
    <text evidence="9">The sequence shown here is derived from an EMBL/GenBank/DDBJ whole genome shotgun (WGS) entry which is preliminary data.</text>
</comment>
<gene>
    <name evidence="9" type="ORF">N7469_002543</name>
</gene>
<feature type="compositionally biased region" description="Pro residues" evidence="6">
    <location>
        <begin position="191"/>
        <end position="205"/>
    </location>
</feature>
<keyword evidence="4" id="KW-0862">Zinc</keyword>
<keyword evidence="7" id="KW-0812">Transmembrane</keyword>
<dbReference type="AlphaFoldDB" id="A0A9W9TTT4"/>
<evidence type="ECO:0000256" key="5">
    <source>
        <dbReference type="ARBA" id="ARBA00023136"/>
    </source>
</evidence>
<evidence type="ECO:0000313" key="10">
    <source>
        <dbReference type="Proteomes" id="UP001147733"/>
    </source>
</evidence>
<dbReference type="PANTHER" id="PTHR23292:SF6">
    <property type="entry name" value="FI16602P1-RELATED"/>
    <property type="match status" value="1"/>
</dbReference>
<dbReference type="Pfam" id="PF10601">
    <property type="entry name" value="zf-LITAF-like"/>
    <property type="match status" value="1"/>
</dbReference>
<evidence type="ECO:0000256" key="4">
    <source>
        <dbReference type="ARBA" id="ARBA00022833"/>
    </source>
</evidence>
<dbReference type="EMBL" id="JAPQKT010000002">
    <property type="protein sequence ID" value="KAJ5240952.1"/>
    <property type="molecule type" value="Genomic_DNA"/>
</dbReference>
<feature type="region of interest" description="Disordered" evidence="6">
    <location>
        <begin position="1"/>
        <end position="95"/>
    </location>
</feature>
<keyword evidence="5 7" id="KW-0472">Membrane</keyword>
<sequence length="216" mass="23158">MSMDHKEAVPAVNQPADTTTATPETNLTTQTSETPANPSTAVETANQETTRAAEEQIQAVTPHAQPPPTYEQSAPPQEKTAWQAATQAPIPQPGQGLVVSRTVELNQLNEEPRLINCPFCYQEAMTRVQKESTSATGMAAVGCCLLGGICFAFLPFCMEMCHDSHHFCTKCNNLVAIRAHDGPVQLFSPQPPAVAGPEAVQPPKPVAMTQDTSVKH</sequence>
<feature type="compositionally biased region" description="Low complexity" evidence="6">
    <location>
        <begin position="18"/>
        <end position="31"/>
    </location>
</feature>
<dbReference type="Proteomes" id="UP001147733">
    <property type="component" value="Unassembled WGS sequence"/>
</dbReference>
<organism evidence="9 10">
    <name type="scientific">Penicillium citrinum</name>
    <dbReference type="NCBI Taxonomy" id="5077"/>
    <lineage>
        <taxon>Eukaryota</taxon>
        <taxon>Fungi</taxon>
        <taxon>Dikarya</taxon>
        <taxon>Ascomycota</taxon>
        <taxon>Pezizomycotina</taxon>
        <taxon>Eurotiomycetes</taxon>
        <taxon>Eurotiomycetidae</taxon>
        <taxon>Eurotiales</taxon>
        <taxon>Aspergillaceae</taxon>
        <taxon>Penicillium</taxon>
    </lineage>
</organism>
<dbReference type="OrthoDB" id="5599753at2759"/>
<keyword evidence="7" id="KW-1133">Transmembrane helix</keyword>
<dbReference type="SMART" id="SM00714">
    <property type="entry name" value="LITAF"/>
    <property type="match status" value="1"/>
</dbReference>
<dbReference type="InterPro" id="IPR006629">
    <property type="entry name" value="LITAF"/>
</dbReference>
<evidence type="ECO:0000313" key="9">
    <source>
        <dbReference type="EMBL" id="KAJ5240952.1"/>
    </source>
</evidence>
<keyword evidence="3" id="KW-0479">Metal-binding</keyword>
<comment type="similarity">
    <text evidence="2">Belongs to the CDIP1/LITAF family.</text>
</comment>
<evidence type="ECO:0000256" key="7">
    <source>
        <dbReference type="SAM" id="Phobius"/>
    </source>
</evidence>
<feature type="region of interest" description="Disordered" evidence="6">
    <location>
        <begin position="191"/>
        <end position="216"/>
    </location>
</feature>
<name>A0A9W9TTT4_PENCI</name>
<dbReference type="RefSeq" id="XP_056503957.1">
    <property type="nucleotide sequence ID" value="XM_056641463.1"/>
</dbReference>
<evidence type="ECO:0000256" key="6">
    <source>
        <dbReference type="SAM" id="MobiDB-lite"/>
    </source>
</evidence>
<dbReference type="GeneID" id="81380630"/>
<feature type="compositionally biased region" description="Polar residues" evidence="6">
    <location>
        <begin position="32"/>
        <end position="50"/>
    </location>
</feature>
<accession>A0A9W9TTT4</accession>
<proteinExistence type="inferred from homology"/>
<dbReference type="GO" id="GO:0008270">
    <property type="term" value="F:zinc ion binding"/>
    <property type="evidence" value="ECO:0007669"/>
    <property type="project" value="TreeGrafter"/>
</dbReference>
<comment type="subcellular location">
    <subcellularLocation>
        <location evidence="1">Membrane</location>
        <topology evidence="1">Peripheral membrane protein</topology>
    </subcellularLocation>
</comment>
<reference evidence="9" key="2">
    <citation type="journal article" date="2023" name="IMA Fungus">
        <title>Comparative genomic study of the Penicillium genus elucidates a diverse pangenome and 15 lateral gene transfer events.</title>
        <authorList>
            <person name="Petersen C."/>
            <person name="Sorensen T."/>
            <person name="Nielsen M.R."/>
            <person name="Sondergaard T.E."/>
            <person name="Sorensen J.L."/>
            <person name="Fitzpatrick D.A."/>
            <person name="Frisvad J.C."/>
            <person name="Nielsen K.L."/>
        </authorList>
    </citation>
    <scope>NUCLEOTIDE SEQUENCE</scope>
    <source>
        <strain evidence="9">IBT 23319</strain>
    </source>
</reference>
<dbReference type="PROSITE" id="PS51837">
    <property type="entry name" value="LITAF"/>
    <property type="match status" value="1"/>
</dbReference>
<evidence type="ECO:0000256" key="3">
    <source>
        <dbReference type="ARBA" id="ARBA00022723"/>
    </source>
</evidence>
<dbReference type="PANTHER" id="PTHR23292">
    <property type="entry name" value="LIPOPOLYSACCHARIDE-INDUCED TUMOR NECROSIS FACTOR-ALPHA FACTOR"/>
    <property type="match status" value="1"/>
</dbReference>
<dbReference type="InterPro" id="IPR037519">
    <property type="entry name" value="LITAF_fam"/>
</dbReference>
<evidence type="ECO:0000256" key="2">
    <source>
        <dbReference type="ARBA" id="ARBA00005975"/>
    </source>
</evidence>
<keyword evidence="10" id="KW-1185">Reference proteome</keyword>
<dbReference type="GO" id="GO:0016020">
    <property type="term" value="C:membrane"/>
    <property type="evidence" value="ECO:0007669"/>
    <property type="project" value="UniProtKB-SubCell"/>
</dbReference>
<feature type="transmembrane region" description="Helical" evidence="7">
    <location>
        <begin position="135"/>
        <end position="156"/>
    </location>
</feature>
<evidence type="ECO:0000259" key="8">
    <source>
        <dbReference type="PROSITE" id="PS51837"/>
    </source>
</evidence>
<protein>
    <recommendedName>
        <fullName evidence="8">LITAF domain-containing protein</fullName>
    </recommendedName>
</protein>
<reference evidence="9" key="1">
    <citation type="submission" date="2022-11" db="EMBL/GenBank/DDBJ databases">
        <authorList>
            <person name="Petersen C."/>
        </authorList>
    </citation>
    <scope>NUCLEOTIDE SEQUENCE</scope>
    <source>
        <strain evidence="9">IBT 23319</strain>
    </source>
</reference>
<evidence type="ECO:0000256" key="1">
    <source>
        <dbReference type="ARBA" id="ARBA00004170"/>
    </source>
</evidence>